<dbReference type="CDD" id="cd04301">
    <property type="entry name" value="NAT_SF"/>
    <property type="match status" value="1"/>
</dbReference>
<dbReference type="InterPro" id="IPR016181">
    <property type="entry name" value="Acyl_CoA_acyltransferase"/>
</dbReference>
<comment type="caution">
    <text evidence="2">The sequence shown here is derived from an EMBL/GenBank/DDBJ whole genome shotgun (WGS) entry which is preliminary data.</text>
</comment>
<sequence>MKLYAEYLKERRNRNMVLIPDIAFATYEINGDECYIVDVYVTPEERHKHHATNLGNKIAEIAKEAGCKYLKGSVDLEDGTNGAALPGLLNWGYRVVHAQNNIIILKKDLADG</sequence>
<organism evidence="2 3">
    <name type="scientific">Bdellovibrio bacteriovorus</name>
    <dbReference type="NCBI Taxonomy" id="959"/>
    <lineage>
        <taxon>Bacteria</taxon>
        <taxon>Pseudomonadati</taxon>
        <taxon>Bdellovibrionota</taxon>
        <taxon>Bdellovibrionia</taxon>
        <taxon>Bdellovibrionales</taxon>
        <taxon>Pseudobdellovibrionaceae</taxon>
        <taxon>Bdellovibrio</taxon>
    </lineage>
</organism>
<evidence type="ECO:0000259" key="1">
    <source>
        <dbReference type="PROSITE" id="PS51186"/>
    </source>
</evidence>
<evidence type="ECO:0000313" key="3">
    <source>
        <dbReference type="Proteomes" id="UP000075391"/>
    </source>
</evidence>
<dbReference type="Proteomes" id="UP000075391">
    <property type="component" value="Unassembled WGS sequence"/>
</dbReference>
<accession>A0A150WUR1</accession>
<proteinExistence type="predicted"/>
<dbReference type="RefSeq" id="WP_063242949.1">
    <property type="nucleotide sequence ID" value="NZ_LUKF01000003.1"/>
</dbReference>
<dbReference type="InterPro" id="IPR000182">
    <property type="entry name" value="GNAT_dom"/>
</dbReference>
<feature type="domain" description="N-acetyltransferase" evidence="1">
    <location>
        <begin position="1"/>
        <end position="110"/>
    </location>
</feature>
<evidence type="ECO:0000313" key="2">
    <source>
        <dbReference type="EMBL" id="KYG70032.1"/>
    </source>
</evidence>
<dbReference type="PROSITE" id="PS51186">
    <property type="entry name" value="GNAT"/>
    <property type="match status" value="1"/>
</dbReference>
<gene>
    <name evidence="2" type="ORF">AZI85_15175</name>
</gene>
<reference evidence="2 3" key="1">
    <citation type="submission" date="2016-03" db="EMBL/GenBank/DDBJ databases">
        <authorList>
            <person name="Ploux O."/>
        </authorList>
    </citation>
    <scope>NUCLEOTIDE SEQUENCE [LARGE SCALE GENOMIC DNA]</scope>
    <source>
        <strain evidence="2 3">BER2</strain>
    </source>
</reference>
<name>A0A150WUR1_BDEBC</name>
<protein>
    <recommendedName>
        <fullName evidence="1">N-acetyltransferase domain-containing protein</fullName>
    </recommendedName>
</protein>
<dbReference type="Pfam" id="PF00583">
    <property type="entry name" value="Acetyltransf_1"/>
    <property type="match status" value="1"/>
</dbReference>
<dbReference type="GO" id="GO:0016747">
    <property type="term" value="F:acyltransferase activity, transferring groups other than amino-acyl groups"/>
    <property type="evidence" value="ECO:0007669"/>
    <property type="project" value="InterPro"/>
</dbReference>
<dbReference type="EMBL" id="LUKF01000003">
    <property type="protein sequence ID" value="KYG70032.1"/>
    <property type="molecule type" value="Genomic_DNA"/>
</dbReference>
<dbReference type="AlphaFoldDB" id="A0A150WUR1"/>
<dbReference type="Gene3D" id="3.40.630.30">
    <property type="match status" value="1"/>
</dbReference>
<dbReference type="OrthoDB" id="9805924at2"/>
<dbReference type="SUPFAM" id="SSF55729">
    <property type="entry name" value="Acyl-CoA N-acyltransferases (Nat)"/>
    <property type="match status" value="1"/>
</dbReference>